<dbReference type="Proteomes" id="UP000886653">
    <property type="component" value="Unassembled WGS sequence"/>
</dbReference>
<evidence type="ECO:0000313" key="2">
    <source>
        <dbReference type="Proteomes" id="UP000886653"/>
    </source>
</evidence>
<dbReference type="EMBL" id="MU167224">
    <property type="protein sequence ID" value="KAG0149883.1"/>
    <property type="molecule type" value="Genomic_DNA"/>
</dbReference>
<keyword evidence="2" id="KW-1185">Reference proteome</keyword>
<evidence type="ECO:0000313" key="1">
    <source>
        <dbReference type="EMBL" id="KAG0149883.1"/>
    </source>
</evidence>
<organism evidence="1 2">
    <name type="scientific">Cronartium quercuum f. sp. fusiforme G11</name>
    <dbReference type="NCBI Taxonomy" id="708437"/>
    <lineage>
        <taxon>Eukaryota</taxon>
        <taxon>Fungi</taxon>
        <taxon>Dikarya</taxon>
        <taxon>Basidiomycota</taxon>
        <taxon>Pucciniomycotina</taxon>
        <taxon>Pucciniomycetes</taxon>
        <taxon>Pucciniales</taxon>
        <taxon>Coleosporiaceae</taxon>
        <taxon>Cronartium</taxon>
    </lineage>
</organism>
<protein>
    <submittedName>
        <fullName evidence="1">Uncharacterized protein</fullName>
    </submittedName>
</protein>
<name>A0A9P6NT93_9BASI</name>
<proteinExistence type="predicted"/>
<comment type="caution">
    <text evidence="1">The sequence shown here is derived from an EMBL/GenBank/DDBJ whole genome shotgun (WGS) entry which is preliminary data.</text>
</comment>
<sequence length="55" mass="6145">MIKKHLSENPGCLGDRTIMPNPLNSSHMFKVNGLAMLSTPPNNEEFCLEFEKGLI</sequence>
<accession>A0A9P6NT93</accession>
<gene>
    <name evidence="1" type="ORF">CROQUDRAFT_653188</name>
</gene>
<dbReference type="AlphaFoldDB" id="A0A9P6NT93"/>
<reference evidence="1" key="1">
    <citation type="submission" date="2013-11" db="EMBL/GenBank/DDBJ databases">
        <title>Genome sequence of the fusiform rust pathogen reveals effectors for host alternation and coevolution with pine.</title>
        <authorList>
            <consortium name="DOE Joint Genome Institute"/>
            <person name="Smith K."/>
            <person name="Pendleton A."/>
            <person name="Kubisiak T."/>
            <person name="Anderson C."/>
            <person name="Salamov A."/>
            <person name="Aerts A."/>
            <person name="Riley R."/>
            <person name="Clum A."/>
            <person name="Lindquist E."/>
            <person name="Ence D."/>
            <person name="Campbell M."/>
            <person name="Kronenberg Z."/>
            <person name="Feau N."/>
            <person name="Dhillon B."/>
            <person name="Hamelin R."/>
            <person name="Burleigh J."/>
            <person name="Smith J."/>
            <person name="Yandell M."/>
            <person name="Nelson C."/>
            <person name="Grigoriev I."/>
            <person name="Davis J."/>
        </authorList>
    </citation>
    <scope>NUCLEOTIDE SEQUENCE</scope>
    <source>
        <strain evidence="1">G11</strain>
    </source>
</reference>